<dbReference type="PANTHER" id="PTHR46796">
    <property type="entry name" value="HTH-TYPE TRANSCRIPTIONAL ACTIVATOR RHAS-RELATED"/>
    <property type="match status" value="1"/>
</dbReference>
<name>A0ABW4YV59_9HYPH</name>
<dbReference type="Gene3D" id="1.10.10.60">
    <property type="entry name" value="Homeodomain-like"/>
    <property type="match status" value="1"/>
</dbReference>
<evidence type="ECO:0000256" key="3">
    <source>
        <dbReference type="ARBA" id="ARBA00023163"/>
    </source>
</evidence>
<protein>
    <submittedName>
        <fullName evidence="5">AraC family transcriptional regulator</fullName>
    </submittedName>
</protein>
<feature type="domain" description="HTH araC/xylS-type" evidence="4">
    <location>
        <begin position="210"/>
        <end position="310"/>
    </location>
</feature>
<evidence type="ECO:0000259" key="4">
    <source>
        <dbReference type="PROSITE" id="PS01124"/>
    </source>
</evidence>
<dbReference type="PRINTS" id="PR00032">
    <property type="entry name" value="HTHARAC"/>
</dbReference>
<dbReference type="PANTHER" id="PTHR46796:SF6">
    <property type="entry name" value="ARAC SUBFAMILY"/>
    <property type="match status" value="1"/>
</dbReference>
<sequence>MQRLSTEDVPRHERLAFVHDVVGRHAAGMSFRPVDPEGFRARFAILPLDGVLVGEACYDAFTGVRNGELLADGRDDYQLLVNPAGYETEIDGARTLGVGAGELLAIDQAARFVTRAPASCYEVLVLPRRALAALVPGLGGRAFRTAGREAAGLGLLVGYARLLRRQPPSTPEAVRLASDHLVRLAALTLAAEPAEAAREHGSALRSARLALLKKHILSRLDDPALDVAAVARRHGISPRYLQLLFAQEDTSFSDFLREARLERAFRRLGDPANREGIAGLAFDAGFADLSTFNRAFRRRYGCTPSDVRARAMRARHG</sequence>
<dbReference type="RefSeq" id="WP_213353277.1">
    <property type="nucleotide sequence ID" value="NZ_JAHBGB010000033.1"/>
</dbReference>
<dbReference type="InterPro" id="IPR050204">
    <property type="entry name" value="AraC_XylS_family_regulators"/>
</dbReference>
<dbReference type="InterPro" id="IPR018060">
    <property type="entry name" value="HTH_AraC"/>
</dbReference>
<proteinExistence type="predicted"/>
<keyword evidence="2" id="KW-0238">DNA-binding</keyword>
<dbReference type="PROSITE" id="PS01124">
    <property type="entry name" value="HTH_ARAC_FAMILY_2"/>
    <property type="match status" value="1"/>
</dbReference>
<evidence type="ECO:0000313" key="6">
    <source>
        <dbReference type="Proteomes" id="UP001597299"/>
    </source>
</evidence>
<keyword evidence="6" id="KW-1185">Reference proteome</keyword>
<comment type="caution">
    <text evidence="5">The sequence shown here is derived from an EMBL/GenBank/DDBJ whole genome shotgun (WGS) entry which is preliminary data.</text>
</comment>
<dbReference type="Pfam" id="PF12833">
    <property type="entry name" value="HTH_18"/>
    <property type="match status" value="1"/>
</dbReference>
<reference evidence="6" key="1">
    <citation type="journal article" date="2019" name="Int. J. Syst. Evol. Microbiol.">
        <title>The Global Catalogue of Microorganisms (GCM) 10K type strain sequencing project: providing services to taxonomists for standard genome sequencing and annotation.</title>
        <authorList>
            <consortium name="The Broad Institute Genomics Platform"/>
            <consortium name="The Broad Institute Genome Sequencing Center for Infectious Disease"/>
            <person name="Wu L."/>
            <person name="Ma J."/>
        </authorList>
    </citation>
    <scope>NUCLEOTIDE SEQUENCE [LARGE SCALE GENOMIC DNA]</scope>
    <source>
        <strain evidence="6">CCM 7435</strain>
    </source>
</reference>
<dbReference type="InterPro" id="IPR035418">
    <property type="entry name" value="AraC-bd_2"/>
</dbReference>
<accession>A0ABW4YV59</accession>
<organism evidence="5 6">
    <name type="scientific">Ancylobacter oerskovii</name>
    <dbReference type="NCBI Taxonomy" id="459519"/>
    <lineage>
        <taxon>Bacteria</taxon>
        <taxon>Pseudomonadati</taxon>
        <taxon>Pseudomonadota</taxon>
        <taxon>Alphaproteobacteria</taxon>
        <taxon>Hyphomicrobiales</taxon>
        <taxon>Xanthobacteraceae</taxon>
        <taxon>Ancylobacter</taxon>
    </lineage>
</organism>
<gene>
    <name evidence="5" type="ORF">ACFSNC_06510</name>
</gene>
<dbReference type="SUPFAM" id="SSF46689">
    <property type="entry name" value="Homeodomain-like"/>
    <property type="match status" value="1"/>
</dbReference>
<evidence type="ECO:0000313" key="5">
    <source>
        <dbReference type="EMBL" id="MFD2140042.1"/>
    </source>
</evidence>
<evidence type="ECO:0000256" key="1">
    <source>
        <dbReference type="ARBA" id="ARBA00023015"/>
    </source>
</evidence>
<keyword evidence="1" id="KW-0805">Transcription regulation</keyword>
<dbReference type="EMBL" id="JBHUHD010000001">
    <property type="protein sequence ID" value="MFD2140042.1"/>
    <property type="molecule type" value="Genomic_DNA"/>
</dbReference>
<dbReference type="InterPro" id="IPR009057">
    <property type="entry name" value="Homeodomain-like_sf"/>
</dbReference>
<keyword evidence="3" id="KW-0804">Transcription</keyword>
<dbReference type="Proteomes" id="UP001597299">
    <property type="component" value="Unassembled WGS sequence"/>
</dbReference>
<dbReference type="SMART" id="SM00342">
    <property type="entry name" value="HTH_ARAC"/>
    <property type="match status" value="1"/>
</dbReference>
<evidence type="ECO:0000256" key="2">
    <source>
        <dbReference type="ARBA" id="ARBA00023125"/>
    </source>
</evidence>
<dbReference type="Pfam" id="PF14525">
    <property type="entry name" value="AraC_binding_2"/>
    <property type="match status" value="1"/>
</dbReference>
<dbReference type="InterPro" id="IPR020449">
    <property type="entry name" value="Tscrpt_reg_AraC-type_HTH"/>
</dbReference>